<gene>
    <name evidence="3" type="ORF">FEQUK3_LOCUS12028</name>
</gene>
<dbReference type="Proteomes" id="UP000693738">
    <property type="component" value="Unassembled WGS sequence"/>
</dbReference>
<name>A0A8J2NHV5_FUSEQ</name>
<keyword evidence="2" id="KW-0732">Signal</keyword>
<evidence type="ECO:0008006" key="5">
    <source>
        <dbReference type="Google" id="ProtNLM"/>
    </source>
</evidence>
<evidence type="ECO:0000313" key="4">
    <source>
        <dbReference type="Proteomes" id="UP000693738"/>
    </source>
</evidence>
<feature type="region of interest" description="Disordered" evidence="1">
    <location>
        <begin position="717"/>
        <end position="746"/>
    </location>
</feature>
<sequence>MRKLLTALVTIIALFCQLSLQAEAQCSKTKLCEDGYCSSAGYCGYGPDFCGKHGFCGFTEEFCVPEFPGFKEKKEKPKKQESHLPGICHWTSCFEECPSGYKSVQRDGHKEIMLDDTHCEDNLEGKGFSRLCCPSDQELPVCRWRGHHDRKCTPGCNKGEVEVGTTKAGCRKNHQSACCDLTDATAAYDKCYWSGCVEEGSNPCGGNFASHVASSKIGSGGIRRCSNTQTRAFCCSNPAPFPFNNRCEWVRKAGFLEADSLWNFCEGACHKGQVRVALESGLDYGNANNGKGGCDGEVAYCCDFESKLDKREEDEDEDEDGVEGASEFSMLLDKYLENPTCPATTLHPNLHDDSKYRDSFHKRDLIAESVCFEVLAGRATDCYEDNWHRLLGYAVLIFKAEESGIKPMWKIWDAKFARRFGQAVTAYSIVQFLKDLPKYDPYGVIERILYFPNDAASGLDGARSAATDLCRVPPTPGNRPSRRSEIGKRVVNLWAARNANADIPPLINILEGILNRQLTLHYARWQYMSGASSEANAGPFLELAYWIGQDPGNAAEVFDRSEFEDGTYRTEDRWVVFHFHIGHPVPAQHDPDFDQPPMDWIAEDGGHSYMGVEAVSVYHGQRVWGAGSGMYAWRVDGRDTAFNARSTYVCGEDGLWYVGTEARAGTWDMRPRGRAMRALERFGMMLWEQGYVRGPGLRLILEGGDLHYQGGREINPLDPGRVLGEEEPNRLLGGNPTNPPPGEMEDWDRVDQINGYTVNWLLDGEDYNFAPPSPPDL</sequence>
<proteinExistence type="predicted"/>
<evidence type="ECO:0000256" key="2">
    <source>
        <dbReference type="SAM" id="SignalP"/>
    </source>
</evidence>
<dbReference type="AlphaFoldDB" id="A0A8J2NHV5"/>
<feature type="chain" id="PRO_5035246047" description="Chitin-binding type-1 domain-containing protein" evidence="2">
    <location>
        <begin position="25"/>
        <end position="777"/>
    </location>
</feature>
<accession>A0A8J2NHV5</accession>
<comment type="caution">
    <text evidence="3">The sequence shown here is derived from an EMBL/GenBank/DDBJ whole genome shotgun (WGS) entry which is preliminary data.</text>
</comment>
<protein>
    <recommendedName>
        <fullName evidence="5">Chitin-binding type-1 domain-containing protein</fullName>
    </recommendedName>
</protein>
<dbReference type="EMBL" id="CAJSTJ010000203">
    <property type="protein sequence ID" value="CAG7566318.1"/>
    <property type="molecule type" value="Genomic_DNA"/>
</dbReference>
<organism evidence="3 4">
    <name type="scientific">Fusarium equiseti</name>
    <name type="common">Fusarium scirpi</name>
    <dbReference type="NCBI Taxonomy" id="61235"/>
    <lineage>
        <taxon>Eukaryota</taxon>
        <taxon>Fungi</taxon>
        <taxon>Dikarya</taxon>
        <taxon>Ascomycota</taxon>
        <taxon>Pezizomycotina</taxon>
        <taxon>Sordariomycetes</taxon>
        <taxon>Hypocreomycetidae</taxon>
        <taxon>Hypocreales</taxon>
        <taxon>Nectriaceae</taxon>
        <taxon>Fusarium</taxon>
        <taxon>Fusarium incarnatum-equiseti species complex</taxon>
    </lineage>
</organism>
<evidence type="ECO:0000313" key="3">
    <source>
        <dbReference type="EMBL" id="CAG7566318.1"/>
    </source>
</evidence>
<reference evidence="3" key="1">
    <citation type="submission" date="2021-05" db="EMBL/GenBank/DDBJ databases">
        <authorList>
            <person name="Khan N."/>
        </authorList>
    </citation>
    <scope>NUCLEOTIDE SEQUENCE</scope>
</reference>
<evidence type="ECO:0000256" key="1">
    <source>
        <dbReference type="SAM" id="MobiDB-lite"/>
    </source>
</evidence>
<feature type="signal peptide" evidence="2">
    <location>
        <begin position="1"/>
        <end position="24"/>
    </location>
</feature>